<protein>
    <recommendedName>
        <fullName evidence="4">SHOCT domain-containing protein</fullName>
    </recommendedName>
</protein>
<accession>N1V9V6</accession>
<keyword evidence="3" id="KW-1185">Reference proteome</keyword>
<keyword evidence="1" id="KW-0812">Transmembrane</keyword>
<sequence>MWISGLLTLAGVVILIVLLVRILSGGIASGGRLQGPPPMAGSSAEQILAERLARGDLTAEQYRELLKVLRGEPGGTG</sequence>
<comment type="caution">
    <text evidence="2">The sequence shown here is derived from an EMBL/GenBank/DDBJ whole genome shotgun (WGS) entry which is preliminary data.</text>
</comment>
<keyword evidence="1" id="KW-0472">Membrane</keyword>
<evidence type="ECO:0008006" key="4">
    <source>
        <dbReference type="Google" id="ProtNLM"/>
    </source>
</evidence>
<name>N1V9V6_9MICC</name>
<keyword evidence="1" id="KW-1133">Transmembrane helix</keyword>
<evidence type="ECO:0000313" key="3">
    <source>
        <dbReference type="Proteomes" id="UP000010729"/>
    </source>
</evidence>
<evidence type="ECO:0000313" key="2">
    <source>
        <dbReference type="EMBL" id="EMY35073.1"/>
    </source>
</evidence>
<feature type="transmembrane region" description="Helical" evidence="1">
    <location>
        <begin position="6"/>
        <end position="24"/>
    </location>
</feature>
<evidence type="ECO:0000256" key="1">
    <source>
        <dbReference type="SAM" id="Phobius"/>
    </source>
</evidence>
<proteinExistence type="predicted"/>
<gene>
    <name evidence="2" type="ORF">D477_006201</name>
</gene>
<dbReference type="Proteomes" id="UP000010729">
    <property type="component" value="Unassembled WGS sequence"/>
</dbReference>
<organism evidence="2 3">
    <name type="scientific">Arthrobacter crystallopoietes BAB-32</name>
    <dbReference type="NCBI Taxonomy" id="1246476"/>
    <lineage>
        <taxon>Bacteria</taxon>
        <taxon>Bacillati</taxon>
        <taxon>Actinomycetota</taxon>
        <taxon>Actinomycetes</taxon>
        <taxon>Micrococcales</taxon>
        <taxon>Micrococcaceae</taxon>
        <taxon>Crystallibacter</taxon>
    </lineage>
</organism>
<dbReference type="EMBL" id="ANPE02000087">
    <property type="protein sequence ID" value="EMY35073.1"/>
    <property type="molecule type" value="Genomic_DNA"/>
</dbReference>
<dbReference type="AlphaFoldDB" id="N1V9V6"/>
<reference evidence="2 3" key="1">
    <citation type="journal article" date="2013" name="Genome Announc.">
        <title>Draft Genome Sequence of Arthrobacter crystallopoietes Strain BAB-32, Revealing Genes for Bioremediation.</title>
        <authorList>
            <person name="Joshi M.N."/>
            <person name="Pandit A.S."/>
            <person name="Sharma A."/>
            <person name="Pandya R.V."/>
            <person name="Desai S.M."/>
            <person name="Saxena A.K."/>
            <person name="Bagatharia S.B."/>
        </authorList>
    </citation>
    <scope>NUCLEOTIDE SEQUENCE [LARGE SCALE GENOMIC DNA]</scope>
    <source>
        <strain evidence="2 3">BAB-32</strain>
    </source>
</reference>